<evidence type="ECO:0000313" key="3">
    <source>
        <dbReference type="Proteomes" id="UP000027222"/>
    </source>
</evidence>
<organism evidence="2 3">
    <name type="scientific">Galerina marginata (strain CBS 339.88)</name>
    <dbReference type="NCBI Taxonomy" id="685588"/>
    <lineage>
        <taxon>Eukaryota</taxon>
        <taxon>Fungi</taxon>
        <taxon>Dikarya</taxon>
        <taxon>Basidiomycota</taxon>
        <taxon>Agaricomycotina</taxon>
        <taxon>Agaricomycetes</taxon>
        <taxon>Agaricomycetidae</taxon>
        <taxon>Agaricales</taxon>
        <taxon>Agaricineae</taxon>
        <taxon>Strophariaceae</taxon>
        <taxon>Galerina</taxon>
    </lineage>
</organism>
<dbReference type="Proteomes" id="UP000027222">
    <property type="component" value="Unassembled WGS sequence"/>
</dbReference>
<accession>A0A067T852</accession>
<name>A0A067T852_GALM3</name>
<keyword evidence="3" id="KW-1185">Reference proteome</keyword>
<dbReference type="HOGENOM" id="CLU_1981758_0_0_1"/>
<proteinExistence type="predicted"/>
<reference evidence="3" key="1">
    <citation type="journal article" date="2014" name="Proc. Natl. Acad. Sci. U.S.A.">
        <title>Extensive sampling of basidiomycete genomes demonstrates inadequacy of the white-rot/brown-rot paradigm for wood decay fungi.</title>
        <authorList>
            <person name="Riley R."/>
            <person name="Salamov A.A."/>
            <person name="Brown D.W."/>
            <person name="Nagy L.G."/>
            <person name="Floudas D."/>
            <person name="Held B.W."/>
            <person name="Levasseur A."/>
            <person name="Lombard V."/>
            <person name="Morin E."/>
            <person name="Otillar R."/>
            <person name="Lindquist E.A."/>
            <person name="Sun H."/>
            <person name="LaButti K.M."/>
            <person name="Schmutz J."/>
            <person name="Jabbour D."/>
            <person name="Luo H."/>
            <person name="Baker S.E."/>
            <person name="Pisabarro A.G."/>
            <person name="Walton J.D."/>
            <person name="Blanchette R.A."/>
            <person name="Henrissat B."/>
            <person name="Martin F."/>
            <person name="Cullen D."/>
            <person name="Hibbett D.S."/>
            <person name="Grigoriev I.V."/>
        </authorList>
    </citation>
    <scope>NUCLEOTIDE SEQUENCE [LARGE SCALE GENOMIC DNA]</scope>
    <source>
        <strain evidence="3">CBS 339.88</strain>
    </source>
</reference>
<dbReference type="AlphaFoldDB" id="A0A067T852"/>
<feature type="region of interest" description="Disordered" evidence="1">
    <location>
        <begin position="61"/>
        <end position="80"/>
    </location>
</feature>
<gene>
    <name evidence="2" type="ORF">GALMADRAFT_137579</name>
</gene>
<evidence type="ECO:0000256" key="1">
    <source>
        <dbReference type="SAM" id="MobiDB-lite"/>
    </source>
</evidence>
<sequence length="126" mass="13888">MDRHPTSSTWPKQPHQHIHHLGHRVNTATTTDASASTVDIVDASITAYDTDADPVNCNAAALVTPPPPPRMTSTRIHTDDTAIPPLAKRRVAREDTIRTANSERARRCTVDHLLQPLPLGLPARRR</sequence>
<protein>
    <submittedName>
        <fullName evidence="2">Uncharacterized protein</fullName>
    </submittedName>
</protein>
<evidence type="ECO:0000313" key="2">
    <source>
        <dbReference type="EMBL" id="KDR78517.1"/>
    </source>
</evidence>
<dbReference type="EMBL" id="KL142374">
    <property type="protein sequence ID" value="KDR78517.1"/>
    <property type="molecule type" value="Genomic_DNA"/>
</dbReference>